<feature type="compositionally biased region" description="Low complexity" evidence="1">
    <location>
        <begin position="203"/>
        <end position="217"/>
    </location>
</feature>
<evidence type="ECO:0000313" key="3">
    <source>
        <dbReference type="EMBL" id="CAG78308.1"/>
    </source>
</evidence>
<dbReference type="Proteomes" id="UP000001300">
    <property type="component" value="Chromosome F"/>
</dbReference>
<dbReference type="InterPro" id="IPR036887">
    <property type="entry name" value="HTH_APSES_sf"/>
</dbReference>
<feature type="compositionally biased region" description="Basic residues" evidence="1">
    <location>
        <begin position="251"/>
        <end position="273"/>
    </location>
</feature>
<dbReference type="KEGG" id="yli:2908904"/>
<dbReference type="InterPro" id="IPR003163">
    <property type="entry name" value="Tscrpt_reg_HTH_APSES-type"/>
</dbReference>
<evidence type="ECO:0000259" key="2">
    <source>
        <dbReference type="PROSITE" id="PS51299"/>
    </source>
</evidence>
<dbReference type="HOGENOM" id="CLU_513090_0_0_1"/>
<dbReference type="STRING" id="284591.Q6C1G3"/>
<feature type="region of interest" description="Disordered" evidence="1">
    <location>
        <begin position="351"/>
        <end position="377"/>
    </location>
</feature>
<dbReference type="SUPFAM" id="SSF54616">
    <property type="entry name" value="DNA-binding domain of Mlu1-box binding protein MBP1"/>
    <property type="match status" value="1"/>
</dbReference>
<feature type="region of interest" description="Disordered" evidence="1">
    <location>
        <begin position="390"/>
        <end position="435"/>
    </location>
</feature>
<feature type="compositionally biased region" description="Low complexity" evidence="1">
    <location>
        <begin position="239"/>
        <end position="250"/>
    </location>
</feature>
<feature type="compositionally biased region" description="Low complexity" evidence="1">
    <location>
        <begin position="284"/>
        <end position="305"/>
    </location>
</feature>
<dbReference type="FunFam" id="3.10.260.10:FF:000005">
    <property type="entry name" value="Transcriptional repressor, putative"/>
    <property type="match status" value="1"/>
</dbReference>
<proteinExistence type="predicted"/>
<name>Q6C1G3_YARLI</name>
<protein>
    <submittedName>
        <fullName evidence="3">YALI0F16511p</fullName>
    </submittedName>
</protein>
<dbReference type="VEuPathDB" id="FungiDB:YALI0_F16511g"/>
<feature type="region of interest" description="Disordered" evidence="1">
    <location>
        <begin position="184"/>
        <end position="323"/>
    </location>
</feature>
<dbReference type="GO" id="GO:0033309">
    <property type="term" value="C:SBF transcription complex"/>
    <property type="evidence" value="ECO:0000318"/>
    <property type="project" value="GO_Central"/>
</dbReference>
<dbReference type="PROSITE" id="PS51299">
    <property type="entry name" value="HTH_APSES"/>
    <property type="match status" value="1"/>
</dbReference>
<evidence type="ECO:0000313" key="4">
    <source>
        <dbReference type="Proteomes" id="UP000001300"/>
    </source>
</evidence>
<dbReference type="GO" id="GO:0001228">
    <property type="term" value="F:DNA-binding transcription activator activity, RNA polymerase II-specific"/>
    <property type="evidence" value="ECO:0000318"/>
    <property type="project" value="GO_Central"/>
</dbReference>
<dbReference type="GO" id="GO:0045944">
    <property type="term" value="P:positive regulation of transcription by RNA polymerase II"/>
    <property type="evidence" value="ECO:0000318"/>
    <property type="project" value="GO_Central"/>
</dbReference>
<dbReference type="GO" id="GO:0003677">
    <property type="term" value="F:DNA binding"/>
    <property type="evidence" value="ECO:0007669"/>
    <property type="project" value="InterPro"/>
</dbReference>
<evidence type="ECO:0000256" key="1">
    <source>
        <dbReference type="SAM" id="MobiDB-lite"/>
    </source>
</evidence>
<reference evidence="3 4" key="1">
    <citation type="journal article" date="2004" name="Nature">
        <title>Genome evolution in yeasts.</title>
        <authorList>
            <consortium name="Genolevures"/>
            <person name="Dujon B."/>
            <person name="Sherman D."/>
            <person name="Fischer G."/>
            <person name="Durrens P."/>
            <person name="Casaregola S."/>
            <person name="Lafontaine I."/>
            <person name="de Montigny J."/>
            <person name="Marck C."/>
            <person name="Neuveglise C."/>
            <person name="Talla E."/>
            <person name="Goffard N."/>
            <person name="Frangeul L."/>
            <person name="Aigle M."/>
            <person name="Anthouard V."/>
            <person name="Babour A."/>
            <person name="Barbe V."/>
            <person name="Barnay S."/>
            <person name="Blanchin S."/>
            <person name="Beckerich J.M."/>
            <person name="Beyne E."/>
            <person name="Bleykasten C."/>
            <person name="Boisrame A."/>
            <person name="Boyer J."/>
            <person name="Cattolico L."/>
            <person name="Confanioleri F."/>
            <person name="de Daruvar A."/>
            <person name="Despons L."/>
            <person name="Fabre E."/>
            <person name="Fairhead C."/>
            <person name="Ferry-Dumazet H."/>
            <person name="Groppi A."/>
            <person name="Hantraye F."/>
            <person name="Hennequin C."/>
            <person name="Jauniaux N."/>
            <person name="Joyet P."/>
            <person name="Kachouri R."/>
            <person name="Kerrest A."/>
            <person name="Koszul R."/>
            <person name="Lemaire M."/>
            <person name="Lesur I."/>
            <person name="Ma L."/>
            <person name="Muller H."/>
            <person name="Nicaud J.M."/>
            <person name="Nikolski M."/>
            <person name="Oztas S."/>
            <person name="Ozier-Kalogeropoulos O."/>
            <person name="Pellenz S."/>
            <person name="Potier S."/>
            <person name="Richard G.F."/>
            <person name="Straub M.L."/>
            <person name="Suleau A."/>
            <person name="Swennene D."/>
            <person name="Tekaia F."/>
            <person name="Wesolowski-Louvel M."/>
            <person name="Westhof E."/>
            <person name="Wirth B."/>
            <person name="Zeniou-Meyer M."/>
            <person name="Zivanovic I."/>
            <person name="Bolotin-Fukuhara M."/>
            <person name="Thierry A."/>
            <person name="Bouchier C."/>
            <person name="Caudron B."/>
            <person name="Scarpelli C."/>
            <person name="Gaillardin C."/>
            <person name="Weissenbach J."/>
            <person name="Wincker P."/>
            <person name="Souciet J.L."/>
        </authorList>
    </citation>
    <scope>NUCLEOTIDE SEQUENCE [LARGE SCALE GENOMIC DNA]</scope>
    <source>
        <strain evidence="4">CLIB 122 / E 150</strain>
    </source>
</reference>
<accession>Q6C1G3</accession>
<dbReference type="Gene3D" id="3.10.260.10">
    <property type="entry name" value="Transcription regulator HTH, APSES-type DNA-binding domain"/>
    <property type="match status" value="1"/>
</dbReference>
<organism evidence="3 4">
    <name type="scientific">Yarrowia lipolytica (strain CLIB 122 / E 150)</name>
    <name type="common">Yeast</name>
    <name type="synonym">Candida lipolytica</name>
    <dbReference type="NCBI Taxonomy" id="284591"/>
    <lineage>
        <taxon>Eukaryota</taxon>
        <taxon>Fungi</taxon>
        <taxon>Dikarya</taxon>
        <taxon>Ascomycota</taxon>
        <taxon>Saccharomycotina</taxon>
        <taxon>Dipodascomycetes</taxon>
        <taxon>Dipodascales</taxon>
        <taxon>Dipodascales incertae sedis</taxon>
        <taxon>Yarrowia</taxon>
    </lineage>
</organism>
<dbReference type="GO" id="GO:0030907">
    <property type="term" value="C:MBF transcription complex"/>
    <property type="evidence" value="ECO:0000318"/>
    <property type="project" value="GO_Central"/>
</dbReference>
<feature type="compositionally biased region" description="Polar residues" evidence="1">
    <location>
        <begin position="395"/>
        <end position="407"/>
    </location>
</feature>
<feature type="region of interest" description="Disordered" evidence="1">
    <location>
        <begin position="510"/>
        <end position="531"/>
    </location>
</feature>
<sequence length="531" mass="59485">MTTQEPGFLATSSVSPANREFPVYAVNWPIYTIPSCLIIPNDQKELVPSPESISKKRYATSVDERNYLTVYEYQINNQWIIWDYHTGYVHLTGLWKAIGNSKADIVKLIDNSPDLEAVIRRVRGGYLKIQGTWVPYDIARALASRTCYFIRFALIPLFGQDFPGTCLKPHEPGFGYLQMHFNSTKKRRKSNAKAQQQGLAHATSPTQHSHPTSPSHSPHSHMIHSQSVPHMAQHHMSLQQHVAHSQQQQQHQHHMNHQQHHMVHSHHVSHPHHIQPMQSPRYYPIQPAQQQNQAQQSRLSQSAPAHVSYAGSHSNVTPVPISPAPAASASNPYYHVTPPSPHSQAVLLPRISSMPSPPQLPHATRKYSNSKTRPILIRPNSDDCAVKTEGDEEMLSQQHTPPYTTYVSRRPSLGGIAKPGNAVRPRRKSRLSYDESQTSLLSAALRSSSSVSGSAVTCSSSESEQDDDEYYRNFFARRQSISEYNPANPPKQESPEEIMEVLQAIRSLQQLSTGGGKPGEKKVMDINSVLS</sequence>
<dbReference type="InParanoid" id="Q6C1G3"/>
<dbReference type="InterPro" id="IPR051642">
    <property type="entry name" value="SWI6-like"/>
</dbReference>
<dbReference type="AlphaFoldDB" id="Q6C1G3"/>
<gene>
    <name evidence="3" type="ORF">YALI0_F16511g</name>
</gene>
<keyword evidence="4" id="KW-1185">Reference proteome</keyword>
<dbReference type="OrthoDB" id="5562739at2759"/>
<dbReference type="PANTHER" id="PTHR43828">
    <property type="entry name" value="ASPARAGINASE"/>
    <property type="match status" value="1"/>
</dbReference>
<dbReference type="PANTHER" id="PTHR43828:SF5">
    <property type="entry name" value="TRANSCRIPTIONAL REPRESSOR XBP1"/>
    <property type="match status" value="1"/>
</dbReference>
<feature type="domain" description="HTH APSES-type" evidence="2">
    <location>
        <begin position="57"/>
        <end position="169"/>
    </location>
</feature>
<dbReference type="EMBL" id="CR382132">
    <property type="protein sequence ID" value="CAG78308.1"/>
    <property type="molecule type" value="Genomic_DNA"/>
</dbReference>